<evidence type="ECO:0000313" key="2">
    <source>
        <dbReference type="EMBL" id="QOV36421.1"/>
    </source>
</evidence>
<evidence type="ECO:0000256" key="1">
    <source>
        <dbReference type="SAM" id="MobiDB-lite"/>
    </source>
</evidence>
<dbReference type="EMBL" id="CP063373">
    <property type="protein sequence ID" value="QOV36421.1"/>
    <property type="molecule type" value="Genomic_DNA"/>
</dbReference>
<feature type="region of interest" description="Disordered" evidence="1">
    <location>
        <begin position="29"/>
        <end position="48"/>
    </location>
</feature>
<sequence>MTTTVEEDQYLRRILALLDSARPYESLTQSDSKQWQVQPGSALAGDDAKTDPYQVSHNAWSTLSVAVDHMHCYRSSLVGEQQGTELPLTLHTHAQYSLLRGAFENSARVVWMLAPANRLVRIQRRLSLQAGEYRHSDRMLELLKQQPRRPSQARMQQLTDLVVAAGTARDDAKKVLRSPDYKDIVREAGALTSMGADQAEIVWSGCSSLTHGDVYGTLSILELNVVSTQGGVNLTQITSSPKVLLWATDLTVAMMQRGFDLFKTRAACHR</sequence>
<proteinExistence type="predicted"/>
<accession>A0A7M2SMH6</accession>
<organism evidence="2 3">
    <name type="scientific">Streptomyces ferrugineus</name>
    <dbReference type="NCBI Taxonomy" id="1413221"/>
    <lineage>
        <taxon>Bacteria</taxon>
        <taxon>Bacillati</taxon>
        <taxon>Actinomycetota</taxon>
        <taxon>Actinomycetes</taxon>
        <taxon>Kitasatosporales</taxon>
        <taxon>Streptomycetaceae</taxon>
        <taxon>Streptomyces</taxon>
    </lineage>
</organism>
<gene>
    <name evidence="2" type="ORF">IM697_41600</name>
</gene>
<dbReference type="AlphaFoldDB" id="A0A7M2SMH6"/>
<dbReference type="Proteomes" id="UP000594205">
    <property type="component" value="Chromosome"/>
</dbReference>
<name>A0A7M2SMH6_9ACTN</name>
<reference evidence="2 3" key="1">
    <citation type="submission" date="2020-10" db="EMBL/GenBank/DDBJ databases">
        <title>Streptomyces ferrugineus complate genome analysis.</title>
        <authorList>
            <person name="Anwar N."/>
        </authorList>
    </citation>
    <scope>NUCLEOTIDE SEQUENCE [LARGE SCALE GENOMIC DNA]</scope>
    <source>
        <strain evidence="2 3">CCTCC AA2014009</strain>
    </source>
</reference>
<protein>
    <submittedName>
        <fullName evidence="2">Uncharacterized protein</fullName>
    </submittedName>
</protein>
<keyword evidence="3" id="KW-1185">Reference proteome</keyword>
<dbReference type="RefSeq" id="WP_194042288.1">
    <property type="nucleotide sequence ID" value="NZ_CP063373.1"/>
</dbReference>
<feature type="compositionally biased region" description="Polar residues" evidence="1">
    <location>
        <begin position="29"/>
        <end position="39"/>
    </location>
</feature>
<evidence type="ECO:0000313" key="3">
    <source>
        <dbReference type="Proteomes" id="UP000594205"/>
    </source>
</evidence>
<dbReference type="KEGG" id="sfeu:IM697_41600"/>